<accession>A0ABQ8SPU4</accession>
<reference evidence="2 3" key="1">
    <citation type="journal article" date="2022" name="Allergy">
        <title>Genome assembly and annotation of Periplaneta americana reveal a comprehensive cockroach allergen profile.</title>
        <authorList>
            <person name="Wang L."/>
            <person name="Xiong Q."/>
            <person name="Saelim N."/>
            <person name="Wang L."/>
            <person name="Nong W."/>
            <person name="Wan A.T."/>
            <person name="Shi M."/>
            <person name="Liu X."/>
            <person name="Cao Q."/>
            <person name="Hui J.H.L."/>
            <person name="Sookrung N."/>
            <person name="Leung T.F."/>
            <person name="Tungtrongchitr A."/>
            <person name="Tsui S.K.W."/>
        </authorList>
    </citation>
    <scope>NUCLEOTIDE SEQUENCE [LARGE SCALE GENOMIC DNA]</scope>
    <source>
        <strain evidence="2">PWHHKU_190912</strain>
    </source>
</reference>
<evidence type="ECO:0000313" key="3">
    <source>
        <dbReference type="Proteomes" id="UP001148838"/>
    </source>
</evidence>
<feature type="compositionally biased region" description="Acidic residues" evidence="1">
    <location>
        <begin position="194"/>
        <end position="210"/>
    </location>
</feature>
<name>A0ABQ8SPU4_PERAM</name>
<evidence type="ECO:0000256" key="1">
    <source>
        <dbReference type="SAM" id="MobiDB-lite"/>
    </source>
</evidence>
<gene>
    <name evidence="2" type="ORF">ANN_18463</name>
</gene>
<protein>
    <submittedName>
        <fullName evidence="2">Uncharacterized protein</fullName>
    </submittedName>
</protein>
<keyword evidence="3" id="KW-1185">Reference proteome</keyword>
<organism evidence="2 3">
    <name type="scientific">Periplaneta americana</name>
    <name type="common">American cockroach</name>
    <name type="synonym">Blatta americana</name>
    <dbReference type="NCBI Taxonomy" id="6978"/>
    <lineage>
        <taxon>Eukaryota</taxon>
        <taxon>Metazoa</taxon>
        <taxon>Ecdysozoa</taxon>
        <taxon>Arthropoda</taxon>
        <taxon>Hexapoda</taxon>
        <taxon>Insecta</taxon>
        <taxon>Pterygota</taxon>
        <taxon>Neoptera</taxon>
        <taxon>Polyneoptera</taxon>
        <taxon>Dictyoptera</taxon>
        <taxon>Blattodea</taxon>
        <taxon>Blattoidea</taxon>
        <taxon>Blattidae</taxon>
        <taxon>Blattinae</taxon>
        <taxon>Periplaneta</taxon>
    </lineage>
</organism>
<evidence type="ECO:0000313" key="2">
    <source>
        <dbReference type="EMBL" id="KAJ4435844.1"/>
    </source>
</evidence>
<dbReference type="Proteomes" id="UP001148838">
    <property type="component" value="Unassembled WGS sequence"/>
</dbReference>
<sequence>MNDEGDSTIEMSPGSSAESYPAFALNELRENLNQDLNPGTLVSRPGMLILTSERLKAYKVLARPVLMYGSDAWSVRNSDVQRLTTVKMRFLRRIAGYSLLDHKRNELIAKELKITPIYEHLNHYRQKWLNHVNRMDRSRLSRQILRYIPHGRRSLSAHVGGDGDKRMDGAICAGRIGSRPLRRRNEPQGLCRNEDDEDDDDDDDDDDVGI</sequence>
<comment type="caution">
    <text evidence="2">The sequence shown here is derived from an EMBL/GenBank/DDBJ whole genome shotgun (WGS) entry which is preliminary data.</text>
</comment>
<proteinExistence type="predicted"/>
<feature type="region of interest" description="Disordered" evidence="1">
    <location>
        <begin position="179"/>
        <end position="210"/>
    </location>
</feature>
<dbReference type="EMBL" id="JAJSOF020000023">
    <property type="protein sequence ID" value="KAJ4435844.1"/>
    <property type="molecule type" value="Genomic_DNA"/>
</dbReference>